<gene>
    <name evidence="4" type="ORF">CQ12_29450</name>
</gene>
<keyword evidence="2" id="KW-0012">Acyltransferase</keyword>
<evidence type="ECO:0000259" key="3">
    <source>
        <dbReference type="PROSITE" id="PS51186"/>
    </source>
</evidence>
<comment type="caution">
    <text evidence="4">The sequence shown here is derived from an EMBL/GenBank/DDBJ whole genome shotgun (WGS) entry which is preliminary data.</text>
</comment>
<protein>
    <recommendedName>
        <fullName evidence="3">N-acetyltransferase domain-containing protein</fullName>
    </recommendedName>
</protein>
<evidence type="ECO:0000313" key="5">
    <source>
        <dbReference type="Proteomes" id="UP000050863"/>
    </source>
</evidence>
<dbReference type="PANTHER" id="PTHR43877">
    <property type="entry name" value="AMINOALKYLPHOSPHONATE N-ACETYLTRANSFERASE-RELATED-RELATED"/>
    <property type="match status" value="1"/>
</dbReference>
<dbReference type="OrthoDB" id="7205533at2"/>
<sequence>MLALRPARPEEGAVLTELCLRSKAVWGYDDAFMAACRKELTLTPASILASRVQVAELDGRLAGIAEVKSKGDAAQLEKLFVEPAMLRTGTGRKLLDWAKATARAAGATALVIEADPDAAEFYRRMGAVDDGLVPSGSIQGRLIPRLNLPL</sequence>
<name>A0A0R3L080_9BRAD</name>
<dbReference type="EMBL" id="LLXZ01000171">
    <property type="protein sequence ID" value="KRR00414.1"/>
    <property type="molecule type" value="Genomic_DNA"/>
</dbReference>
<accession>A0A0R3L080</accession>
<proteinExistence type="predicted"/>
<dbReference type="AlphaFoldDB" id="A0A0R3L080"/>
<dbReference type="PANTHER" id="PTHR43877:SF1">
    <property type="entry name" value="ACETYLTRANSFERASE"/>
    <property type="match status" value="1"/>
</dbReference>
<dbReference type="Proteomes" id="UP000050863">
    <property type="component" value="Unassembled WGS sequence"/>
</dbReference>
<dbReference type="InterPro" id="IPR000182">
    <property type="entry name" value="GNAT_dom"/>
</dbReference>
<evidence type="ECO:0000256" key="2">
    <source>
        <dbReference type="ARBA" id="ARBA00023315"/>
    </source>
</evidence>
<dbReference type="SUPFAM" id="SSF55729">
    <property type="entry name" value="Acyl-CoA N-acyltransferases (Nat)"/>
    <property type="match status" value="1"/>
</dbReference>
<evidence type="ECO:0000256" key="1">
    <source>
        <dbReference type="ARBA" id="ARBA00022679"/>
    </source>
</evidence>
<keyword evidence="1" id="KW-0808">Transferase</keyword>
<dbReference type="Pfam" id="PF13673">
    <property type="entry name" value="Acetyltransf_10"/>
    <property type="match status" value="1"/>
</dbReference>
<dbReference type="CDD" id="cd04301">
    <property type="entry name" value="NAT_SF"/>
    <property type="match status" value="1"/>
</dbReference>
<evidence type="ECO:0000313" key="4">
    <source>
        <dbReference type="EMBL" id="KRR00414.1"/>
    </source>
</evidence>
<dbReference type="RefSeq" id="WP_057838686.1">
    <property type="nucleotide sequence ID" value="NZ_LLXZ01000171.1"/>
</dbReference>
<feature type="domain" description="N-acetyltransferase" evidence="3">
    <location>
        <begin position="2"/>
        <end position="149"/>
    </location>
</feature>
<reference evidence="4 5" key="1">
    <citation type="submission" date="2014-03" db="EMBL/GenBank/DDBJ databases">
        <title>Bradyrhizobium valentinum sp. nov., isolated from effective nodules of Lupinus mariae-josephae, a lupine endemic of basic-lime soils in Eastern Spain.</title>
        <authorList>
            <person name="Duran D."/>
            <person name="Rey L."/>
            <person name="Navarro A."/>
            <person name="Busquets A."/>
            <person name="Imperial J."/>
            <person name="Ruiz-Argueso T."/>
        </authorList>
    </citation>
    <scope>NUCLEOTIDE SEQUENCE [LARGE SCALE GENOMIC DNA]</scope>
    <source>
        <strain evidence="4 5">PAC68</strain>
    </source>
</reference>
<dbReference type="PROSITE" id="PS51186">
    <property type="entry name" value="GNAT"/>
    <property type="match status" value="1"/>
</dbReference>
<dbReference type="GO" id="GO:0016747">
    <property type="term" value="F:acyltransferase activity, transferring groups other than amino-acyl groups"/>
    <property type="evidence" value="ECO:0007669"/>
    <property type="project" value="InterPro"/>
</dbReference>
<organism evidence="4 5">
    <name type="scientific">Bradyrhizobium jicamae</name>
    <dbReference type="NCBI Taxonomy" id="280332"/>
    <lineage>
        <taxon>Bacteria</taxon>
        <taxon>Pseudomonadati</taxon>
        <taxon>Pseudomonadota</taxon>
        <taxon>Alphaproteobacteria</taxon>
        <taxon>Hyphomicrobiales</taxon>
        <taxon>Nitrobacteraceae</taxon>
        <taxon>Bradyrhizobium</taxon>
    </lineage>
</organism>
<dbReference type="Gene3D" id="3.40.630.30">
    <property type="match status" value="1"/>
</dbReference>
<keyword evidence="5" id="KW-1185">Reference proteome</keyword>
<dbReference type="STRING" id="280332.CQ12_29450"/>
<dbReference type="InterPro" id="IPR050832">
    <property type="entry name" value="Bact_Acetyltransf"/>
</dbReference>
<dbReference type="InterPro" id="IPR016181">
    <property type="entry name" value="Acyl_CoA_acyltransferase"/>
</dbReference>